<dbReference type="Proteomes" id="UP000311382">
    <property type="component" value="Unassembled WGS sequence"/>
</dbReference>
<evidence type="ECO:0000313" key="1">
    <source>
        <dbReference type="EMBL" id="TNY20001.1"/>
    </source>
</evidence>
<evidence type="ECO:0008006" key="3">
    <source>
        <dbReference type="Google" id="ProtNLM"/>
    </source>
</evidence>
<dbReference type="Gene3D" id="6.10.140.2220">
    <property type="match status" value="1"/>
</dbReference>
<dbReference type="EMBL" id="SOZI01000078">
    <property type="protein sequence ID" value="TNY20001.1"/>
    <property type="molecule type" value="Genomic_DNA"/>
</dbReference>
<keyword evidence="2" id="KW-1185">Reference proteome</keyword>
<dbReference type="AlphaFoldDB" id="A0A5C5FWC2"/>
<evidence type="ECO:0000313" key="2">
    <source>
        <dbReference type="Proteomes" id="UP000311382"/>
    </source>
</evidence>
<comment type="caution">
    <text evidence="1">The sequence shown here is derived from an EMBL/GenBank/DDBJ whole genome shotgun (WGS) entry which is preliminary data.</text>
</comment>
<dbReference type="OrthoDB" id="407198at2759"/>
<reference evidence="1 2" key="1">
    <citation type="submission" date="2019-03" db="EMBL/GenBank/DDBJ databases">
        <title>Rhodosporidium diobovatum UCD-FST 08-225 genome sequencing, assembly, and annotation.</title>
        <authorList>
            <person name="Fakankun I.U."/>
            <person name="Fristensky B."/>
            <person name="Levin D.B."/>
        </authorList>
    </citation>
    <scope>NUCLEOTIDE SEQUENCE [LARGE SCALE GENOMIC DNA]</scope>
    <source>
        <strain evidence="1 2">UCD-FST 08-225</strain>
    </source>
</reference>
<name>A0A5C5FWC2_9BASI</name>
<gene>
    <name evidence="1" type="ORF">DMC30DRAFT_352989</name>
</gene>
<organism evidence="1 2">
    <name type="scientific">Rhodotorula diobovata</name>
    <dbReference type="NCBI Taxonomy" id="5288"/>
    <lineage>
        <taxon>Eukaryota</taxon>
        <taxon>Fungi</taxon>
        <taxon>Dikarya</taxon>
        <taxon>Basidiomycota</taxon>
        <taxon>Pucciniomycotina</taxon>
        <taxon>Microbotryomycetes</taxon>
        <taxon>Sporidiobolales</taxon>
        <taxon>Sporidiobolaceae</taxon>
        <taxon>Rhodotorula</taxon>
    </lineage>
</organism>
<protein>
    <recommendedName>
        <fullName evidence="3">MYND-type domain-containing protein</fullName>
    </recommendedName>
</protein>
<accession>A0A5C5FWC2</accession>
<proteinExistence type="predicted"/>
<sequence>MRRCRGRERQRGPVRLAPGCWRTLLVRSEQAQKWKQARAERGSEARGREPTLPGRVREFRVVLLPHSPSPPLLAFRASQARSSLLAIPSDSNAQPCEVCGVETTSRCLSCQLAGLDLFFCSRAHQKLVRLSSLSSKRP</sequence>